<dbReference type="STRING" id="1423796.FC24_GL001549"/>
<keyword evidence="3" id="KW-0328">Glycosyltransferase</keyword>
<dbReference type="PANTHER" id="PTHR43179:SF12">
    <property type="entry name" value="GALACTOFURANOSYLTRANSFERASE GLFT2"/>
    <property type="match status" value="1"/>
</dbReference>
<evidence type="ECO:0000313" key="6">
    <source>
        <dbReference type="Proteomes" id="UP000051638"/>
    </source>
</evidence>
<organism evidence="5 6">
    <name type="scientific">Loigolactobacillus rennini DSM 20253</name>
    <dbReference type="NCBI Taxonomy" id="1423796"/>
    <lineage>
        <taxon>Bacteria</taxon>
        <taxon>Bacillati</taxon>
        <taxon>Bacillota</taxon>
        <taxon>Bacilli</taxon>
        <taxon>Lactobacillales</taxon>
        <taxon>Lactobacillaceae</taxon>
        <taxon>Loigolactobacillus</taxon>
    </lineage>
</organism>
<keyword evidence="4 5" id="KW-0808">Transferase</keyword>
<gene>
    <name evidence="5" type="ORF">FC24_GL001549</name>
</gene>
<comment type="caution">
    <text evidence="5">The sequence shown here is derived from an EMBL/GenBank/DDBJ whole genome shotgun (WGS) entry which is preliminary data.</text>
</comment>
<evidence type="ECO:0000256" key="1">
    <source>
        <dbReference type="ARBA" id="ARBA00004776"/>
    </source>
</evidence>
<evidence type="ECO:0000256" key="4">
    <source>
        <dbReference type="ARBA" id="ARBA00022679"/>
    </source>
</evidence>
<sequence length="262" mass="30271">MKAMAPVTVSIVTYNSEHIFETIKQFQTAILPFYPVTLRIFDNHSAPAYVNRLQALAGPQIVITAAQVNQGFGHGHNVNLNQTTTPYFICCNPDILLPAASFVTMAQFLAANPQVSMVTPKITAPDGQVQHLVRQHLDVFDYFLRFLPFKAVKHLFAKRLARFECRDLGEQRQPIQFGSGAFMFLRTEMLHQIHGFDQQFFMYFEDNDLCMRLNQAGGQIYYLPDAPVIHYYARDSHKSLRGFMVFVRSMVRYFNKWGWHFF</sequence>
<dbReference type="EMBL" id="AYYI01000040">
    <property type="protein sequence ID" value="KRM97419.1"/>
    <property type="molecule type" value="Genomic_DNA"/>
</dbReference>
<evidence type="ECO:0000256" key="3">
    <source>
        <dbReference type="ARBA" id="ARBA00022676"/>
    </source>
</evidence>
<dbReference type="PATRIC" id="fig|1423796.3.peg.1576"/>
<protein>
    <submittedName>
        <fullName evidence="5">Glycosyl transferase, group 2 family protein</fullName>
    </submittedName>
</protein>
<comment type="similarity">
    <text evidence="2">Belongs to the glycosyltransferase 2 family.</text>
</comment>
<proteinExistence type="inferred from homology"/>
<keyword evidence="6" id="KW-1185">Reference proteome</keyword>
<dbReference type="Proteomes" id="UP000051638">
    <property type="component" value="Unassembled WGS sequence"/>
</dbReference>
<name>A0A0R2D9Z2_9LACO</name>
<dbReference type="PANTHER" id="PTHR43179">
    <property type="entry name" value="RHAMNOSYLTRANSFERASE WBBL"/>
    <property type="match status" value="1"/>
</dbReference>
<dbReference type="GO" id="GO:0016757">
    <property type="term" value="F:glycosyltransferase activity"/>
    <property type="evidence" value="ECO:0007669"/>
    <property type="project" value="UniProtKB-KW"/>
</dbReference>
<evidence type="ECO:0000256" key="2">
    <source>
        <dbReference type="ARBA" id="ARBA00006739"/>
    </source>
</evidence>
<dbReference type="SUPFAM" id="SSF53448">
    <property type="entry name" value="Nucleotide-diphospho-sugar transferases"/>
    <property type="match status" value="1"/>
</dbReference>
<dbReference type="Gene3D" id="3.90.550.10">
    <property type="entry name" value="Spore Coat Polysaccharide Biosynthesis Protein SpsA, Chain A"/>
    <property type="match status" value="1"/>
</dbReference>
<dbReference type="Pfam" id="PF13641">
    <property type="entry name" value="Glyco_tranf_2_3"/>
    <property type="match status" value="1"/>
</dbReference>
<reference evidence="5 6" key="1">
    <citation type="journal article" date="2015" name="Genome Announc.">
        <title>Expanding the biotechnology potential of lactobacilli through comparative genomics of 213 strains and associated genera.</title>
        <authorList>
            <person name="Sun Z."/>
            <person name="Harris H.M."/>
            <person name="McCann A."/>
            <person name="Guo C."/>
            <person name="Argimon S."/>
            <person name="Zhang W."/>
            <person name="Yang X."/>
            <person name="Jeffery I.B."/>
            <person name="Cooney J.C."/>
            <person name="Kagawa T.F."/>
            <person name="Liu W."/>
            <person name="Song Y."/>
            <person name="Salvetti E."/>
            <person name="Wrobel A."/>
            <person name="Rasinkangas P."/>
            <person name="Parkhill J."/>
            <person name="Rea M.C."/>
            <person name="O'Sullivan O."/>
            <person name="Ritari J."/>
            <person name="Douillard F.P."/>
            <person name="Paul Ross R."/>
            <person name="Yang R."/>
            <person name="Briner A.E."/>
            <person name="Felis G.E."/>
            <person name="de Vos W.M."/>
            <person name="Barrangou R."/>
            <person name="Klaenhammer T.R."/>
            <person name="Caufield P.W."/>
            <person name="Cui Y."/>
            <person name="Zhang H."/>
            <person name="O'Toole P.W."/>
        </authorList>
    </citation>
    <scope>NUCLEOTIDE SEQUENCE [LARGE SCALE GENOMIC DNA]</scope>
    <source>
        <strain evidence="5 6">DSM 20253</strain>
    </source>
</reference>
<comment type="pathway">
    <text evidence="1">Cell wall biogenesis; cell wall polysaccharide biosynthesis.</text>
</comment>
<dbReference type="InterPro" id="IPR029044">
    <property type="entry name" value="Nucleotide-diphossugar_trans"/>
</dbReference>
<dbReference type="AlphaFoldDB" id="A0A0R2D9Z2"/>
<accession>A0A0R2D9Z2</accession>
<evidence type="ECO:0000313" key="5">
    <source>
        <dbReference type="EMBL" id="KRM97419.1"/>
    </source>
</evidence>